<reference evidence="1 2" key="1">
    <citation type="submission" date="2019-01" db="EMBL/GenBank/DDBJ databases">
        <title>Weissella sp. nov., a novel lactic acid bacterium isolated from animal feces.</title>
        <authorList>
            <person name="Wang L.-T."/>
        </authorList>
    </citation>
    <scope>NUCLEOTIDE SEQUENCE [LARGE SCALE GENOMIC DNA]</scope>
    <source>
        <strain evidence="1 2">8H-2</strain>
    </source>
</reference>
<dbReference type="EMBL" id="SDGZ01000010">
    <property type="protein sequence ID" value="TYC50025.1"/>
    <property type="molecule type" value="Genomic_DNA"/>
</dbReference>
<name>A0A6C2CAF3_9LACO</name>
<dbReference type="RefSeq" id="WP_148622107.1">
    <property type="nucleotide sequence ID" value="NZ_SDGZ01000010.1"/>
</dbReference>
<gene>
    <name evidence="1" type="ORF">ESZ50_02895</name>
</gene>
<evidence type="ECO:0000313" key="1">
    <source>
        <dbReference type="EMBL" id="TYC50025.1"/>
    </source>
</evidence>
<dbReference type="AlphaFoldDB" id="A0A6C2CAF3"/>
<protein>
    <recommendedName>
        <fullName evidence="3">ImmA/IrrE family metallo-endopeptidase</fullName>
    </recommendedName>
</protein>
<evidence type="ECO:0008006" key="3">
    <source>
        <dbReference type="Google" id="ProtNLM"/>
    </source>
</evidence>
<evidence type="ECO:0000313" key="2">
    <source>
        <dbReference type="Proteomes" id="UP000371977"/>
    </source>
</evidence>
<dbReference type="Proteomes" id="UP000371977">
    <property type="component" value="Unassembled WGS sequence"/>
</dbReference>
<dbReference type="OrthoDB" id="2243168at2"/>
<comment type="caution">
    <text evidence="1">The sequence shown here is derived from an EMBL/GenBank/DDBJ whole genome shotgun (WGS) entry which is preliminary data.</text>
</comment>
<accession>A0A6C2CAF3</accession>
<keyword evidence="2" id="KW-1185">Reference proteome</keyword>
<sequence>MHYLDIVKSTGIPLIWSDEPIASKGLYLPNAKMISPVGALFVQSDLSESEIENVVLHELGHKIDGDILTRLSAPQLHIINESKANRFMIHKKASEWINGFEGNYPNSLDVVVFLKWAHLPLKLYAIAEDEIKDLVTPSVGSFL</sequence>
<organism evidence="1 2">
    <name type="scientific">Weissella muntiaci</name>
    <dbReference type="NCBI Taxonomy" id="2508881"/>
    <lineage>
        <taxon>Bacteria</taxon>
        <taxon>Bacillati</taxon>
        <taxon>Bacillota</taxon>
        <taxon>Bacilli</taxon>
        <taxon>Lactobacillales</taxon>
        <taxon>Lactobacillaceae</taxon>
        <taxon>Weissella</taxon>
    </lineage>
</organism>
<proteinExistence type="predicted"/>